<comment type="caution">
    <text evidence="4">The sequence shown here is derived from an EMBL/GenBank/DDBJ whole genome shotgun (WGS) entry which is preliminary data.</text>
</comment>
<organism evidence="4 5">
    <name type="scientific">Methylomonas albis</name>
    <dbReference type="NCBI Taxonomy" id="1854563"/>
    <lineage>
        <taxon>Bacteria</taxon>
        <taxon>Pseudomonadati</taxon>
        <taxon>Pseudomonadota</taxon>
        <taxon>Gammaproteobacteria</taxon>
        <taxon>Methylococcales</taxon>
        <taxon>Methylococcaceae</taxon>
        <taxon>Methylomonas</taxon>
    </lineage>
</organism>
<dbReference type="Gene3D" id="1.20.58.520">
    <property type="entry name" value="Amidohydrolase"/>
    <property type="match status" value="1"/>
</dbReference>
<dbReference type="InterPro" id="IPR006680">
    <property type="entry name" value="Amidohydro-rel"/>
</dbReference>
<dbReference type="Proteomes" id="UP000652176">
    <property type="component" value="Unassembled WGS sequence"/>
</dbReference>
<dbReference type="Gene3D" id="3.30.110.90">
    <property type="entry name" value="Amidohydrolase"/>
    <property type="match status" value="1"/>
</dbReference>
<name>A0ABR9CVC4_9GAMM</name>
<sequence length="404" mass="42384">MNSQSGFSPCLTLLAVLALTSPGGAAVAQEAPVLITAARVFDGYTIRNDAAVLIADGKVARIDSREAFNEINVNTLDLGDATLLPGFIELHAHLSYQQVPADTVLRHGITTVRDVGGPLHQPQGGDGRLRLLTSGPILTAPAGYPIPSLGETDIAMPVANEQQAREAVRKLVAGGAVVIKVALEPGGEAGAPWSGGHAHSHGHQHGHGAVPASASWPLLPANVVKAIVDEAHLLGRKVSAHLAEPKGAQLALDAGIDEWAHTPCETLPDAQLQRAAAQQVRIVSTIDTLSKCPGVNSNVKRLAELDAVFLYGAEIAHPDIPWGIDGQELLYLQHLAGMAPLEIIRTVTSKAGQYLNIPLLGTLLPGAPADVIAVKADPTQKLKLLEYPDFVMSGGKIVLNQFEK</sequence>
<dbReference type="SUPFAM" id="SSF51556">
    <property type="entry name" value="Metallo-dependent hydrolases"/>
    <property type="match status" value="1"/>
</dbReference>
<dbReference type="EMBL" id="JACXSS010000001">
    <property type="protein sequence ID" value="MBD9354336.1"/>
    <property type="molecule type" value="Genomic_DNA"/>
</dbReference>
<feature type="domain" description="Amidohydrolase-related" evidence="3">
    <location>
        <begin position="82"/>
        <end position="398"/>
    </location>
</feature>
<proteinExistence type="predicted"/>
<evidence type="ECO:0000259" key="3">
    <source>
        <dbReference type="Pfam" id="PF01979"/>
    </source>
</evidence>
<dbReference type="SUPFAM" id="SSF51338">
    <property type="entry name" value="Composite domain of metallo-dependent hydrolases"/>
    <property type="match status" value="1"/>
</dbReference>
<evidence type="ECO:0000313" key="4">
    <source>
        <dbReference type="EMBL" id="MBD9354336.1"/>
    </source>
</evidence>
<feature type="signal peptide" evidence="2">
    <location>
        <begin position="1"/>
        <end position="25"/>
    </location>
</feature>
<dbReference type="InterPro" id="IPR032466">
    <property type="entry name" value="Metal_Hydrolase"/>
</dbReference>
<dbReference type="Gene3D" id="3.40.50.10910">
    <property type="entry name" value="Amidohydrolase"/>
    <property type="match status" value="1"/>
</dbReference>
<feature type="chain" id="PRO_5047013580" evidence="2">
    <location>
        <begin position="26"/>
        <end position="404"/>
    </location>
</feature>
<dbReference type="PANTHER" id="PTHR43135:SF3">
    <property type="entry name" value="ALPHA-D-RIBOSE 1-METHYLPHOSPHONATE 5-TRIPHOSPHATE DIPHOSPHATASE"/>
    <property type="match status" value="1"/>
</dbReference>
<dbReference type="InterPro" id="IPR011059">
    <property type="entry name" value="Metal-dep_hydrolase_composite"/>
</dbReference>
<dbReference type="Pfam" id="PF01979">
    <property type="entry name" value="Amidohydro_1"/>
    <property type="match status" value="1"/>
</dbReference>
<dbReference type="InterPro" id="IPR051781">
    <property type="entry name" value="Metallo-dep_Hydrolase"/>
</dbReference>
<dbReference type="Gene3D" id="2.30.40.10">
    <property type="entry name" value="Urease, subunit C, domain 1"/>
    <property type="match status" value="2"/>
</dbReference>
<feature type="region of interest" description="Disordered" evidence="1">
    <location>
        <begin position="190"/>
        <end position="211"/>
    </location>
</feature>
<accession>A0ABR9CVC4</accession>
<evidence type="ECO:0000256" key="1">
    <source>
        <dbReference type="SAM" id="MobiDB-lite"/>
    </source>
</evidence>
<protein>
    <submittedName>
        <fullName evidence="4">Amidohydrolase family protein</fullName>
    </submittedName>
</protein>
<dbReference type="PANTHER" id="PTHR43135">
    <property type="entry name" value="ALPHA-D-RIBOSE 1-METHYLPHOSPHONATE 5-TRIPHOSPHATE DIPHOSPHATASE"/>
    <property type="match status" value="1"/>
</dbReference>
<evidence type="ECO:0000256" key="2">
    <source>
        <dbReference type="SAM" id="SignalP"/>
    </source>
</evidence>
<evidence type="ECO:0000313" key="5">
    <source>
        <dbReference type="Proteomes" id="UP000652176"/>
    </source>
</evidence>
<keyword evidence="5" id="KW-1185">Reference proteome</keyword>
<keyword evidence="2" id="KW-0732">Signal</keyword>
<gene>
    <name evidence="4" type="ORF">IE877_00275</name>
</gene>
<reference evidence="4 5" key="1">
    <citation type="submission" date="2020-09" db="EMBL/GenBank/DDBJ databases">
        <title>Methylomonas albis sp. nov. and Methylomonas fluvii sp. nov.: Two cold-adapted methanotrophs from the River Elbe and an amended description of Methylovulum psychrotolerans strain Eb1.</title>
        <authorList>
            <person name="Bussmann I.K."/>
            <person name="Klings K.-W."/>
            <person name="Warnstedt J."/>
            <person name="Hoppert M."/>
            <person name="Saborowski A."/>
            <person name="Horn F."/>
            <person name="Liebner S."/>
        </authorList>
    </citation>
    <scope>NUCLEOTIDE SEQUENCE [LARGE SCALE GENOMIC DNA]</scope>
    <source>
        <strain evidence="4 5">EbA</strain>
    </source>
</reference>
<dbReference type="RefSeq" id="WP_192372163.1">
    <property type="nucleotide sequence ID" value="NZ_CAJHIV010000001.1"/>
</dbReference>